<comment type="caution">
    <text evidence="11">The sequence shown here is derived from an EMBL/GenBank/DDBJ whole genome shotgun (WGS) entry which is preliminary data.</text>
</comment>
<dbReference type="GO" id="GO:0006506">
    <property type="term" value="P:GPI anchor biosynthetic process"/>
    <property type="evidence" value="ECO:0007669"/>
    <property type="project" value="UniProtKB-UniPathway"/>
</dbReference>
<evidence type="ECO:0000313" key="12">
    <source>
        <dbReference type="Proteomes" id="UP000176952"/>
    </source>
</evidence>
<evidence type="ECO:0000256" key="6">
    <source>
        <dbReference type="ARBA" id="ARBA00022692"/>
    </source>
</evidence>
<feature type="transmembrane region" description="Helical" evidence="10">
    <location>
        <begin position="290"/>
        <end position="306"/>
    </location>
</feature>
<sequence length="360" mass="41536">MKKVFILTFVWLIVVNIFGVVQVHQEQNIRLEAISIAEPETYRYATRLGWNPLATHIRFDSFWFIHTARIGYFFNEEEQFSNITSFPLYPALIALSAPLLGGNFIISALIISLFFLFASTAVLYKYTQKFHPEIPPLRPVIFLLIFPTAFFLNAAYAESLFLFLSITVFYLARNKYFVRAGFIAGLAALTRPQGVVLLVPLIVEYVATFGAAGFKKPQWLSFLLIPAAFFGFFLFHWQKFGSPWLFFRVHEWFGRHPVTLADGPFWTIIGVIIALFGLACMYFLLRRFRLSYGLYMVGMLAMPLASRSFMSLSRFLLVIFPIYFVLATIRHVEARYMWILVSLVLLLVNITFFVQGYWAG</sequence>
<keyword evidence="8 10" id="KW-1133">Transmembrane helix</keyword>
<evidence type="ECO:0000256" key="3">
    <source>
        <dbReference type="ARBA" id="ARBA00022502"/>
    </source>
</evidence>
<name>A0A1G2AX63_9BACT</name>
<feature type="transmembrane region" description="Helical" evidence="10">
    <location>
        <begin position="336"/>
        <end position="358"/>
    </location>
</feature>
<evidence type="ECO:0000256" key="5">
    <source>
        <dbReference type="ARBA" id="ARBA00022679"/>
    </source>
</evidence>
<dbReference type="GO" id="GO:0004376">
    <property type="term" value="F:GPI mannosyltransferase activity"/>
    <property type="evidence" value="ECO:0007669"/>
    <property type="project" value="InterPro"/>
</dbReference>
<dbReference type="GO" id="GO:0031501">
    <property type="term" value="C:mannosyltransferase complex"/>
    <property type="evidence" value="ECO:0007669"/>
    <property type="project" value="TreeGrafter"/>
</dbReference>
<protein>
    <recommendedName>
        <fullName evidence="13">Glycosyltransferase RgtA/B/C/D-like domain-containing protein</fullName>
    </recommendedName>
</protein>
<dbReference type="UniPathway" id="UPA00196"/>
<evidence type="ECO:0000256" key="2">
    <source>
        <dbReference type="ARBA" id="ARBA00004687"/>
    </source>
</evidence>
<dbReference type="GO" id="GO:0000009">
    <property type="term" value="F:alpha-1,6-mannosyltransferase activity"/>
    <property type="evidence" value="ECO:0007669"/>
    <property type="project" value="InterPro"/>
</dbReference>
<dbReference type="AlphaFoldDB" id="A0A1G2AX63"/>
<feature type="transmembrane region" description="Helical" evidence="10">
    <location>
        <begin position="265"/>
        <end position="285"/>
    </location>
</feature>
<comment type="pathway">
    <text evidence="2">Glycolipid biosynthesis; glycosylphosphatidylinositol-anchor biosynthesis.</text>
</comment>
<gene>
    <name evidence="11" type="ORF">A3F54_02560</name>
</gene>
<dbReference type="PANTHER" id="PTHR12468:SF2">
    <property type="entry name" value="GPI MANNOSYLTRANSFERASE 2"/>
    <property type="match status" value="1"/>
</dbReference>
<comment type="subcellular location">
    <subcellularLocation>
        <location evidence="1">Endoplasmic reticulum membrane</location>
        <topology evidence="1">Multi-pass membrane protein</topology>
    </subcellularLocation>
</comment>
<organism evidence="11 12">
    <name type="scientific">Candidatus Kerfeldbacteria bacterium RIFCSPHIGHO2_12_FULL_48_17</name>
    <dbReference type="NCBI Taxonomy" id="1798542"/>
    <lineage>
        <taxon>Bacteria</taxon>
        <taxon>Candidatus Kerfeldiibacteriota</taxon>
    </lineage>
</organism>
<dbReference type="InterPro" id="IPR007315">
    <property type="entry name" value="PIG-V/Gpi18"/>
</dbReference>
<dbReference type="GO" id="GO:0016020">
    <property type="term" value="C:membrane"/>
    <property type="evidence" value="ECO:0007669"/>
    <property type="project" value="GOC"/>
</dbReference>
<keyword evidence="4" id="KW-0328">Glycosyltransferase</keyword>
<keyword evidence="7" id="KW-0256">Endoplasmic reticulum</keyword>
<dbReference type="STRING" id="1798542.A3F54_02560"/>
<evidence type="ECO:0000256" key="1">
    <source>
        <dbReference type="ARBA" id="ARBA00004477"/>
    </source>
</evidence>
<keyword evidence="9 10" id="KW-0472">Membrane</keyword>
<keyword evidence="6 10" id="KW-0812">Transmembrane</keyword>
<feature type="transmembrane region" description="Helical" evidence="10">
    <location>
        <begin position="104"/>
        <end position="127"/>
    </location>
</feature>
<evidence type="ECO:0000256" key="4">
    <source>
        <dbReference type="ARBA" id="ARBA00022676"/>
    </source>
</evidence>
<feature type="transmembrane region" description="Helical" evidence="10">
    <location>
        <begin position="192"/>
        <end position="212"/>
    </location>
</feature>
<dbReference type="EMBL" id="MHKD01000043">
    <property type="protein sequence ID" value="OGY81488.1"/>
    <property type="molecule type" value="Genomic_DNA"/>
</dbReference>
<dbReference type="PANTHER" id="PTHR12468">
    <property type="entry name" value="GPI MANNOSYLTRANSFERASE 2"/>
    <property type="match status" value="1"/>
</dbReference>
<feature type="transmembrane region" description="Helical" evidence="10">
    <location>
        <begin position="312"/>
        <end position="329"/>
    </location>
</feature>
<feature type="transmembrane region" description="Helical" evidence="10">
    <location>
        <begin position="139"/>
        <end position="172"/>
    </location>
</feature>
<reference evidence="11 12" key="1">
    <citation type="journal article" date="2016" name="Nat. Commun.">
        <title>Thousands of microbial genomes shed light on interconnected biogeochemical processes in an aquifer system.</title>
        <authorList>
            <person name="Anantharaman K."/>
            <person name="Brown C.T."/>
            <person name="Hug L.A."/>
            <person name="Sharon I."/>
            <person name="Castelle C.J."/>
            <person name="Probst A.J."/>
            <person name="Thomas B.C."/>
            <person name="Singh A."/>
            <person name="Wilkins M.J."/>
            <person name="Karaoz U."/>
            <person name="Brodie E.L."/>
            <person name="Williams K.H."/>
            <person name="Hubbard S.S."/>
            <person name="Banfield J.F."/>
        </authorList>
    </citation>
    <scope>NUCLEOTIDE SEQUENCE [LARGE SCALE GENOMIC DNA]</scope>
</reference>
<evidence type="ECO:0008006" key="13">
    <source>
        <dbReference type="Google" id="ProtNLM"/>
    </source>
</evidence>
<evidence type="ECO:0000256" key="10">
    <source>
        <dbReference type="SAM" id="Phobius"/>
    </source>
</evidence>
<keyword evidence="3" id="KW-0337">GPI-anchor biosynthesis</keyword>
<proteinExistence type="predicted"/>
<dbReference type="Pfam" id="PF04188">
    <property type="entry name" value="Mannosyl_trans2"/>
    <property type="match status" value="1"/>
</dbReference>
<evidence type="ECO:0000256" key="7">
    <source>
        <dbReference type="ARBA" id="ARBA00022824"/>
    </source>
</evidence>
<evidence type="ECO:0000256" key="9">
    <source>
        <dbReference type="ARBA" id="ARBA00023136"/>
    </source>
</evidence>
<dbReference type="Proteomes" id="UP000176952">
    <property type="component" value="Unassembled WGS sequence"/>
</dbReference>
<feature type="transmembrane region" description="Helical" evidence="10">
    <location>
        <begin position="219"/>
        <end position="237"/>
    </location>
</feature>
<evidence type="ECO:0000256" key="8">
    <source>
        <dbReference type="ARBA" id="ARBA00022989"/>
    </source>
</evidence>
<accession>A0A1G2AX63</accession>
<keyword evidence="5" id="KW-0808">Transferase</keyword>
<evidence type="ECO:0000313" key="11">
    <source>
        <dbReference type="EMBL" id="OGY81488.1"/>
    </source>
</evidence>